<feature type="active site" evidence="5">
    <location>
        <position position="1755"/>
    </location>
</feature>
<evidence type="ECO:0000313" key="10">
    <source>
        <dbReference type="WBParaSite" id="TCONS_00016241.p1"/>
    </source>
</evidence>
<feature type="binding site" evidence="5">
    <location>
        <position position="838"/>
    </location>
    <ligand>
        <name>Zn(2+)</name>
        <dbReference type="ChEBI" id="CHEBI:29105"/>
        <note>catalytic</note>
    </ligand>
</feature>
<dbReference type="Proteomes" id="UP000035681">
    <property type="component" value="Unplaced"/>
</dbReference>
<comment type="cofactor">
    <cofactor evidence="5 6">
        <name>Zn(2+)</name>
        <dbReference type="ChEBI" id="CHEBI:29105"/>
    </cofactor>
    <text evidence="5 6">Binds 1 zinc ion per subunit.</text>
</comment>
<accession>A0AAF5DRF9</accession>
<dbReference type="SUPFAM" id="SSF55486">
    <property type="entry name" value="Metalloproteases ('zincins'), catalytic domain"/>
    <property type="match status" value="5"/>
</dbReference>
<dbReference type="Gene3D" id="3.40.390.10">
    <property type="entry name" value="Collagenase (Catalytic Domain)"/>
    <property type="match status" value="5"/>
</dbReference>
<evidence type="ECO:0000259" key="8">
    <source>
        <dbReference type="PROSITE" id="PS51864"/>
    </source>
</evidence>
<organism evidence="9 10">
    <name type="scientific">Strongyloides stercoralis</name>
    <name type="common">Threadworm</name>
    <dbReference type="NCBI Taxonomy" id="6248"/>
    <lineage>
        <taxon>Eukaryota</taxon>
        <taxon>Metazoa</taxon>
        <taxon>Ecdysozoa</taxon>
        <taxon>Nematoda</taxon>
        <taxon>Chromadorea</taxon>
        <taxon>Rhabditida</taxon>
        <taxon>Tylenchina</taxon>
        <taxon>Panagrolaimomorpha</taxon>
        <taxon>Strongyloidoidea</taxon>
        <taxon>Strongyloididae</taxon>
        <taxon>Strongyloides</taxon>
    </lineage>
</organism>
<dbReference type="GO" id="GO:0008270">
    <property type="term" value="F:zinc ion binding"/>
    <property type="evidence" value="ECO:0007669"/>
    <property type="project" value="UniProtKB-UniRule"/>
</dbReference>
<evidence type="ECO:0000256" key="6">
    <source>
        <dbReference type="RuleBase" id="RU361183"/>
    </source>
</evidence>
<dbReference type="Pfam" id="PF01400">
    <property type="entry name" value="Astacin"/>
    <property type="match status" value="4"/>
</dbReference>
<feature type="binding site" evidence="5">
    <location>
        <position position="832"/>
    </location>
    <ligand>
        <name>Zn(2+)</name>
        <dbReference type="ChEBI" id="CHEBI:29105"/>
        <note>catalytic</note>
    </ligand>
</feature>
<sequence>MKNDHWTKNVDKNVDNILDMYLQNYLQVLIHEQSKINKDKYIRIDYNNLDVNQKSNFEICNVLYNIKFIQLPTIILQWWIPDYKNCSKCVCPTSYTGNNCAKIIQSNNDCETEKKIDLIISYANVPYKDIICTKNVKYQFNDMSDKVSTSFIYIYISIIILFILIIHLWKIKKNVSHYQILVNSDIVFKDYHIDFKRDILKDLFDPWKFPIEYCIKSPVNKENVKIAIEALENNTCIKFEKKDDCNFNKNGLIFIKSDICASNVGRIYSNKSQEIMLSPDCYKNPYLILHEIGHALGLVHEHSRIDRDKYVIIDYGSVSDSERSNFDVRNYSFYKNYSTTYDYSALMHYAPYDLATFWRWLFGFPVIKSKLLWEYSRMMGQRKKMTFNEYKRINLCHCNWCDWVKNDTGERTSKHQTKCKNGGYPDYNNCNKCVCPTGYTGQNCTQILPNDGECGKTFYKVNDTILSLVIQGKKKCYISLKSVSNTKRIQIIITHANAPYKDSICTEDVGFQFKYMKDKGTTGLLLCGSYLYVIVLESESNSVLIFYNGESDHNNMRFSITVLQNNTCVTFFKQNKPFKKTQRLIFKKDSVCLYMLNIHALSLVHKYSGKDRDKFITIDFNSMYEDENNNFDLHNDIFYLNYSTYYDYSGPLIENRILRMISQRKKMTFYEYKKLIYAISISVIGNGGYSDYSNCNKCYSNMSASLWKVKINLPHSYISVINDIVFFDSDIDFKKEILKNVGDPWIIPINYCVKSPVNVKNVEIAISAIENNTCVKFKKQNHCNNNRQEIIFKEGPICASHIGHVSQSYSQIINLTYDCYTKPFSILHEIGHVLGLVHEQSRKDRDKFIEIDYNSLTSKKEHNFQIYTSSDYKNYTTSYEYASIMHYEPYSFVTPWRWLLRYPVIKPKVHWQYSSMMGQREKMTFNEYKKINLCYCNWCGWVKNDTGKRNKNHPTKCRNGGYPDYRNCSKCVCPTGYTGDYCQKIIESNKKCGNTSFKVNDTGTSLIFKDKMNCNIFLHAKNKTKKIELNILYANAPYKNKICTEDVGFQFKYRQDKGATGLLLCGSYIDNTVVKSESDSILIIFKGDSKHSLLVIISYNIIFTDYHVDYIIKENLGMSILALQSKICYTYYVLKISYAILLEIDHALDVGKYDFLICNYSVYKSYLTSYNYSISISFFLEKKSKLYKQYRHLMITKQLIYVIAIGVFEFIIQQNSGYQDFRNCSKCICSYGYTEEICKKIILNNLKCGNIIFESKKKQKNLLTLSYIKGSSYKSSICVEINNDVIFRDEHIDFKRDILKDKFDSWKFPIEYCIESPVNEANVMKAIKEIEKNTCVEFKKEDNCDNKTQELIFQKSDICALHVGHISGNHSQIVLLSPECYENTGCIKKFKKWVVTFYTPCIYLILHEIGHALGLVHEHARKDRDEYVTIDHSSFTKNEEVNFKIRNYNHYLNYSTTYDYSALMHYAPYDFSTFWSWLFGYPVIRPNFNWQYSRMMEQRKKITFNEYKRINLCYCSKCKWVNDETDYTNCSKCICPTGYRGDYCQKIIESNDDCGNISYSRIKKIELNILSANAPYKDTICTENVGYQFKYMKNKGTTGLLLCGTHIQNMTTKSETRDILIFFLKEKMSTHRWKIKKNVPHYQIADVIFRDEHIDFKRDILKDLRNPWIFPIGYCVKDSVNEANVMKAIEAIEAIENNTCIKFEKKDDCDNTTQELIFKQGDYCASNVGHIPKNHSQIIWLTPECYGNPYIILHEIGHTLGLIHEHTRTDKDRYVTIDYYSLYENEISNFRIRNDSRFKNYSTAYDYSAIMHYAPYDFSTFWRWAFGYPVIKSKLFWEHSRMMGQRKKMTYNEYKRINLCHCNWCNWVDNSTGKRIKLHTTECKNSG</sequence>
<feature type="binding site" evidence="5">
    <location>
        <position position="1758"/>
    </location>
    <ligand>
        <name>Zn(2+)</name>
        <dbReference type="ChEBI" id="CHEBI:29105"/>
        <note>catalytic</note>
    </ligand>
</feature>
<reference evidence="10" key="1">
    <citation type="submission" date="2024-02" db="UniProtKB">
        <authorList>
            <consortium name="WormBaseParasite"/>
        </authorList>
    </citation>
    <scope>IDENTIFICATION</scope>
</reference>
<dbReference type="PANTHER" id="PTHR10127">
    <property type="entry name" value="DISCOIDIN, CUB, EGF, LAMININ , AND ZINC METALLOPROTEASE DOMAIN CONTAINING"/>
    <property type="match status" value="1"/>
</dbReference>
<feature type="active site" evidence="5">
    <location>
        <position position="829"/>
    </location>
</feature>
<feature type="binding site" evidence="5">
    <location>
        <position position="1407"/>
    </location>
    <ligand>
        <name>Zn(2+)</name>
        <dbReference type="ChEBI" id="CHEBI:29105"/>
        <note>catalytic</note>
    </ligand>
</feature>
<keyword evidence="2 5" id="KW-0862">Zinc</keyword>
<feature type="binding site" evidence="5">
    <location>
        <position position="1411"/>
    </location>
    <ligand>
        <name>Zn(2+)</name>
        <dbReference type="ChEBI" id="CHEBI:29105"/>
        <note>catalytic</note>
    </ligand>
</feature>
<feature type="domain" description="Peptidase M12A" evidence="8">
    <location>
        <begin position="1296"/>
        <end position="1516"/>
    </location>
</feature>
<keyword evidence="4" id="KW-1015">Disulfide bond</keyword>
<feature type="binding site" evidence="5">
    <location>
        <position position="294"/>
    </location>
    <ligand>
        <name>Zn(2+)</name>
        <dbReference type="ChEBI" id="CHEBI:29105"/>
        <note>catalytic</note>
    </ligand>
</feature>
<dbReference type="PROSITE" id="PS51864">
    <property type="entry name" value="ASTACIN"/>
    <property type="match status" value="4"/>
</dbReference>
<feature type="domain" description="Peptidase M12A" evidence="8">
    <location>
        <begin position="1658"/>
        <end position="1863"/>
    </location>
</feature>
<feature type="binding site" evidence="5">
    <location>
        <position position="828"/>
    </location>
    <ligand>
        <name>Zn(2+)</name>
        <dbReference type="ChEBI" id="CHEBI:29105"/>
        <note>catalytic</note>
    </ligand>
</feature>
<evidence type="ECO:0000256" key="5">
    <source>
        <dbReference type="PROSITE-ProRule" id="PRU01211"/>
    </source>
</evidence>
<dbReference type="InterPro" id="IPR001506">
    <property type="entry name" value="Peptidase_M12A"/>
</dbReference>
<dbReference type="InterPro" id="IPR006026">
    <property type="entry name" value="Peptidase_Metallo"/>
</dbReference>
<evidence type="ECO:0000256" key="4">
    <source>
        <dbReference type="ARBA" id="ARBA00023157"/>
    </source>
</evidence>
<feature type="domain" description="Peptidase M12A" evidence="8">
    <location>
        <begin position="197"/>
        <end position="399"/>
    </location>
</feature>
<feature type="binding site" evidence="5">
    <location>
        <position position="290"/>
    </location>
    <ligand>
        <name>Zn(2+)</name>
        <dbReference type="ChEBI" id="CHEBI:29105"/>
        <note>catalytic</note>
    </ligand>
</feature>
<feature type="binding site" evidence="5">
    <location>
        <position position="300"/>
    </location>
    <ligand>
        <name>Zn(2+)</name>
        <dbReference type="ChEBI" id="CHEBI:29105"/>
        <note>catalytic</note>
    </ligand>
</feature>
<proteinExistence type="predicted"/>
<dbReference type="WBParaSite" id="TCONS_00016241.p1">
    <property type="protein sequence ID" value="TCONS_00016241.p1"/>
    <property type="gene ID" value="XLOC_010758"/>
</dbReference>
<dbReference type="InterPro" id="IPR024079">
    <property type="entry name" value="MetalloPept_cat_dom_sf"/>
</dbReference>
<keyword evidence="5 6" id="KW-0378">Hydrolase</keyword>
<dbReference type="PROSITE" id="PS01186">
    <property type="entry name" value="EGF_2"/>
    <property type="match status" value="1"/>
</dbReference>
<feature type="binding site" evidence="5">
    <location>
        <position position="1764"/>
    </location>
    <ligand>
        <name>Zn(2+)</name>
        <dbReference type="ChEBI" id="CHEBI:29105"/>
        <note>catalytic</note>
    </ligand>
</feature>
<evidence type="ECO:0000313" key="9">
    <source>
        <dbReference type="Proteomes" id="UP000035681"/>
    </source>
</evidence>
<keyword evidence="7" id="KW-0812">Transmembrane</keyword>
<dbReference type="EC" id="3.4.24.-" evidence="6"/>
<feature type="binding site" evidence="5">
    <location>
        <position position="1417"/>
    </location>
    <ligand>
        <name>Zn(2+)</name>
        <dbReference type="ChEBI" id="CHEBI:29105"/>
        <note>catalytic</note>
    </ligand>
</feature>
<comment type="caution">
    <text evidence="5">Lacks conserved residue(s) required for the propagation of feature annotation.</text>
</comment>
<protein>
    <recommendedName>
        <fullName evidence="6">Metalloendopeptidase</fullName>
        <ecNumber evidence="6">3.4.24.-</ecNumber>
    </recommendedName>
</protein>
<evidence type="ECO:0000256" key="1">
    <source>
        <dbReference type="ARBA" id="ARBA00022723"/>
    </source>
</evidence>
<feature type="transmembrane region" description="Helical" evidence="7">
    <location>
        <begin position="151"/>
        <end position="169"/>
    </location>
</feature>
<keyword evidence="3 5" id="KW-0482">Metalloprotease</keyword>
<feature type="active site" evidence="5">
    <location>
        <position position="291"/>
    </location>
</feature>
<feature type="domain" description="Peptidase M12A" evidence="8">
    <location>
        <begin position="719"/>
        <end position="937"/>
    </location>
</feature>
<dbReference type="InterPro" id="IPR000742">
    <property type="entry name" value="EGF"/>
</dbReference>
<name>A0AAF5DRF9_STRER</name>
<evidence type="ECO:0000256" key="3">
    <source>
        <dbReference type="ARBA" id="ARBA00023049"/>
    </source>
</evidence>
<dbReference type="PANTHER" id="PTHR10127:SF831">
    <property type="entry name" value="ZINC METALLOPROTEINASE NAS-37"/>
    <property type="match status" value="1"/>
</dbReference>
<dbReference type="SMART" id="SM00235">
    <property type="entry name" value="ZnMc"/>
    <property type="match status" value="4"/>
</dbReference>
<dbReference type="PRINTS" id="PR00480">
    <property type="entry name" value="ASTACIN"/>
</dbReference>
<dbReference type="GO" id="GO:0006508">
    <property type="term" value="P:proteolysis"/>
    <property type="evidence" value="ECO:0007669"/>
    <property type="project" value="UniProtKB-KW"/>
</dbReference>
<feature type="active site" evidence="5">
    <location>
        <position position="1408"/>
    </location>
</feature>
<evidence type="ECO:0000256" key="2">
    <source>
        <dbReference type="ARBA" id="ARBA00022833"/>
    </source>
</evidence>
<keyword evidence="1 5" id="KW-0479">Metal-binding</keyword>
<keyword evidence="7" id="KW-1133">Transmembrane helix</keyword>
<feature type="binding site" evidence="5">
    <location>
        <position position="1754"/>
    </location>
    <ligand>
        <name>Zn(2+)</name>
        <dbReference type="ChEBI" id="CHEBI:29105"/>
        <note>catalytic</note>
    </ligand>
</feature>
<dbReference type="AlphaFoldDB" id="A0AAF5DRF9"/>
<evidence type="ECO:0000256" key="7">
    <source>
        <dbReference type="SAM" id="Phobius"/>
    </source>
</evidence>
<keyword evidence="5 6" id="KW-0645">Protease</keyword>
<keyword evidence="7" id="KW-0472">Membrane</keyword>
<keyword evidence="9" id="KW-1185">Reference proteome</keyword>
<dbReference type="GO" id="GO:0004222">
    <property type="term" value="F:metalloendopeptidase activity"/>
    <property type="evidence" value="ECO:0007669"/>
    <property type="project" value="UniProtKB-UniRule"/>
</dbReference>